<evidence type="ECO:0000259" key="1">
    <source>
        <dbReference type="Pfam" id="PF13439"/>
    </source>
</evidence>
<organism evidence="2 3">
    <name type="scientific">Sphingomonas turrisvirgatae</name>
    <dbReference type="NCBI Taxonomy" id="1888892"/>
    <lineage>
        <taxon>Bacteria</taxon>
        <taxon>Pseudomonadati</taxon>
        <taxon>Pseudomonadota</taxon>
        <taxon>Alphaproteobacteria</taxon>
        <taxon>Sphingomonadales</taxon>
        <taxon>Sphingomonadaceae</taxon>
        <taxon>Sphingomonas</taxon>
    </lineage>
</organism>
<dbReference type="SUPFAM" id="SSF53756">
    <property type="entry name" value="UDP-Glycosyltransferase/glycogen phosphorylase"/>
    <property type="match status" value="1"/>
</dbReference>
<dbReference type="Gene3D" id="3.40.50.2000">
    <property type="entry name" value="Glycogen Phosphorylase B"/>
    <property type="match status" value="2"/>
</dbReference>
<dbReference type="EMBL" id="MDDS01000008">
    <property type="protein sequence ID" value="ODP39097.1"/>
    <property type="molecule type" value="Genomic_DNA"/>
</dbReference>
<sequence length="430" mass="47432">MTDRSSPPPVERRPLRIWLFNPYGPLPDEGWREYSYVTIGSALAEAGHDVTWWTSNFSHHFKTFRSEGWEDRQLPSGLTVRLVPTPGYRRNIGPGRFIRDGVFGWRAWRRAAELPPPDVILTSEPATMGGLAGPRLAKQTGAALIYDQMDLWPELMVQVLPRFLQPLGHLAFWPVYACRRAIFRRLDGAMALARPYLTSITDEIPADRQPPTLVVYNGIDVPAFRAVMKQPLPADLAARFDRPGPKAIFAGSLGPSYDVGPMIEAARALRGSGITLYIAGDGPERSRVEEAAATSDTLVYLGKLAPDMLPRVYAQCDIGLSCYSASSNVEMCDKFYDYTAAGLIVVNSLGGEVRDWIERASLGLQYRAGDAASLASALETITTSPDKAAAWRAASWKIGTTFDKDVQHRPLAGWIEAIAATRRRRDAPSV</sequence>
<dbReference type="InterPro" id="IPR028098">
    <property type="entry name" value="Glyco_trans_4-like_N"/>
</dbReference>
<dbReference type="InterPro" id="IPR050194">
    <property type="entry name" value="Glycosyltransferase_grp1"/>
</dbReference>
<dbReference type="GO" id="GO:0016757">
    <property type="term" value="F:glycosyltransferase activity"/>
    <property type="evidence" value="ECO:0007669"/>
    <property type="project" value="TreeGrafter"/>
</dbReference>
<feature type="domain" description="Glycosyltransferase subfamily 4-like N-terminal" evidence="1">
    <location>
        <begin position="37"/>
        <end position="221"/>
    </location>
</feature>
<evidence type="ECO:0000313" key="3">
    <source>
        <dbReference type="Proteomes" id="UP000094487"/>
    </source>
</evidence>
<comment type="caution">
    <text evidence="2">The sequence shown here is derived from an EMBL/GenBank/DDBJ whole genome shotgun (WGS) entry which is preliminary data.</text>
</comment>
<dbReference type="Pfam" id="PF13439">
    <property type="entry name" value="Glyco_transf_4"/>
    <property type="match status" value="1"/>
</dbReference>
<dbReference type="RefSeq" id="WP_069319272.1">
    <property type="nucleotide sequence ID" value="NZ_MDDS01000008.1"/>
</dbReference>
<dbReference type="STRING" id="1888892.BFL28_12110"/>
<dbReference type="Proteomes" id="UP000094487">
    <property type="component" value="Unassembled WGS sequence"/>
</dbReference>
<dbReference type="PANTHER" id="PTHR45947">
    <property type="entry name" value="SULFOQUINOVOSYL TRANSFERASE SQD2"/>
    <property type="match status" value="1"/>
</dbReference>
<dbReference type="PANTHER" id="PTHR45947:SF3">
    <property type="entry name" value="SULFOQUINOVOSYL TRANSFERASE SQD2"/>
    <property type="match status" value="1"/>
</dbReference>
<name>A0A1E3LZ69_9SPHN</name>
<dbReference type="OrthoDB" id="9783380at2"/>
<accession>A0A1E3LZ69</accession>
<protein>
    <recommendedName>
        <fullName evidence="1">Glycosyltransferase subfamily 4-like N-terminal domain-containing protein</fullName>
    </recommendedName>
</protein>
<proteinExistence type="predicted"/>
<dbReference type="CDD" id="cd03794">
    <property type="entry name" value="GT4_WbuB-like"/>
    <property type="match status" value="1"/>
</dbReference>
<dbReference type="AlphaFoldDB" id="A0A1E3LZ69"/>
<keyword evidence="3" id="KW-1185">Reference proteome</keyword>
<evidence type="ECO:0000313" key="2">
    <source>
        <dbReference type="EMBL" id="ODP39097.1"/>
    </source>
</evidence>
<gene>
    <name evidence="2" type="ORF">BFL28_12110</name>
</gene>
<reference evidence="2 3" key="1">
    <citation type="submission" date="2016-08" db="EMBL/GenBank/DDBJ databases">
        <title>Draft genome of the agarase producing Sphingomonas sp. MCT13.</title>
        <authorList>
            <person name="D'Andrea M.M."/>
            <person name="Rossolini G.M."/>
            <person name="Thaller M.C."/>
        </authorList>
    </citation>
    <scope>NUCLEOTIDE SEQUENCE [LARGE SCALE GENOMIC DNA]</scope>
    <source>
        <strain evidence="2 3">MCT13</strain>
    </source>
</reference>
<dbReference type="Pfam" id="PF13692">
    <property type="entry name" value="Glyco_trans_1_4"/>
    <property type="match status" value="1"/>
</dbReference>